<dbReference type="PANTHER" id="PTHR33164">
    <property type="entry name" value="TRANSCRIPTIONAL REGULATOR, MARR FAMILY"/>
    <property type="match status" value="1"/>
</dbReference>
<dbReference type="InterPro" id="IPR036388">
    <property type="entry name" value="WH-like_DNA-bd_sf"/>
</dbReference>
<reference evidence="3 4" key="1">
    <citation type="submission" date="2021-01" db="EMBL/GenBank/DDBJ databases">
        <title>Whole genome shotgun sequence of Catellatospora citrea NBRC 14495.</title>
        <authorList>
            <person name="Komaki H."/>
            <person name="Tamura T."/>
        </authorList>
    </citation>
    <scope>NUCLEOTIDE SEQUENCE [LARGE SCALE GENOMIC DNA]</scope>
    <source>
        <strain evidence="3 4">NBRC 14495</strain>
    </source>
</reference>
<comment type="caution">
    <text evidence="3">The sequence shown here is derived from an EMBL/GenBank/DDBJ whole genome shotgun (WGS) entry which is preliminary data.</text>
</comment>
<evidence type="ECO:0000313" key="3">
    <source>
        <dbReference type="EMBL" id="GIF99444.1"/>
    </source>
</evidence>
<dbReference type="InterPro" id="IPR039422">
    <property type="entry name" value="MarR/SlyA-like"/>
</dbReference>
<dbReference type="SUPFAM" id="SSF46785">
    <property type="entry name" value="Winged helix' DNA-binding domain"/>
    <property type="match status" value="1"/>
</dbReference>
<sequence length="178" mass="19970">MTHDTPRPRRARQLPTTEQLRIWRDFIETADALRSELTARLQSESSLSSGDYAVLLALSEAEGHRMRSSELAAHIDWERSRLSHHLGRMERRELIRREECAADNRGAEIVLTPTGLQSFRGSTVPHLRAVRELFVDALTHDQLVAAGDLAATLRARLSASGRQRGMAAQPKAARTDTR</sequence>
<proteinExistence type="predicted"/>
<dbReference type="PROSITE" id="PS50995">
    <property type="entry name" value="HTH_MARR_2"/>
    <property type="match status" value="1"/>
</dbReference>
<dbReference type="GO" id="GO:0003700">
    <property type="term" value="F:DNA-binding transcription factor activity"/>
    <property type="evidence" value="ECO:0007669"/>
    <property type="project" value="InterPro"/>
</dbReference>
<dbReference type="GO" id="GO:0006950">
    <property type="term" value="P:response to stress"/>
    <property type="evidence" value="ECO:0007669"/>
    <property type="project" value="TreeGrafter"/>
</dbReference>
<organism evidence="3 4">
    <name type="scientific">Catellatospora citrea</name>
    <dbReference type="NCBI Taxonomy" id="53366"/>
    <lineage>
        <taxon>Bacteria</taxon>
        <taxon>Bacillati</taxon>
        <taxon>Actinomycetota</taxon>
        <taxon>Actinomycetes</taxon>
        <taxon>Micromonosporales</taxon>
        <taxon>Micromonosporaceae</taxon>
        <taxon>Catellatospora</taxon>
    </lineage>
</organism>
<dbReference type="InterPro" id="IPR036390">
    <property type="entry name" value="WH_DNA-bd_sf"/>
</dbReference>
<gene>
    <name evidence="3" type="ORF">Cci01nite_45380</name>
</gene>
<evidence type="ECO:0000313" key="4">
    <source>
        <dbReference type="Proteomes" id="UP000659904"/>
    </source>
</evidence>
<keyword evidence="4" id="KW-1185">Reference proteome</keyword>
<dbReference type="Pfam" id="PF12802">
    <property type="entry name" value="MarR_2"/>
    <property type="match status" value="1"/>
</dbReference>
<dbReference type="InterPro" id="IPR000835">
    <property type="entry name" value="HTH_MarR-typ"/>
</dbReference>
<dbReference type="RefSeq" id="WP_120322351.1">
    <property type="nucleotide sequence ID" value="NZ_BONH01000021.1"/>
</dbReference>
<evidence type="ECO:0000259" key="2">
    <source>
        <dbReference type="PROSITE" id="PS50995"/>
    </source>
</evidence>
<name>A0A8J3KQF4_9ACTN</name>
<dbReference type="PANTHER" id="PTHR33164:SF99">
    <property type="entry name" value="MARR FAMILY REGULATORY PROTEIN"/>
    <property type="match status" value="1"/>
</dbReference>
<dbReference type="Proteomes" id="UP000659904">
    <property type="component" value="Unassembled WGS sequence"/>
</dbReference>
<feature type="domain" description="HTH marR-type" evidence="2">
    <location>
        <begin position="19"/>
        <end position="155"/>
    </location>
</feature>
<feature type="region of interest" description="Disordered" evidence="1">
    <location>
        <begin position="159"/>
        <end position="178"/>
    </location>
</feature>
<protein>
    <recommendedName>
        <fullName evidence="2">HTH marR-type domain-containing protein</fullName>
    </recommendedName>
</protein>
<dbReference type="Gene3D" id="1.10.10.10">
    <property type="entry name" value="Winged helix-like DNA-binding domain superfamily/Winged helix DNA-binding domain"/>
    <property type="match status" value="1"/>
</dbReference>
<evidence type="ECO:0000256" key="1">
    <source>
        <dbReference type="SAM" id="MobiDB-lite"/>
    </source>
</evidence>
<dbReference type="AlphaFoldDB" id="A0A8J3KQF4"/>
<dbReference type="EMBL" id="BONH01000021">
    <property type="protein sequence ID" value="GIF99444.1"/>
    <property type="molecule type" value="Genomic_DNA"/>
</dbReference>
<accession>A0A8J3KQF4</accession>
<dbReference type="SMART" id="SM00347">
    <property type="entry name" value="HTH_MARR"/>
    <property type="match status" value="1"/>
</dbReference>